<protein>
    <submittedName>
        <fullName evidence="1">Uncharacterized protein</fullName>
    </submittedName>
</protein>
<comment type="caution">
    <text evidence="1">The sequence shown here is derived from an EMBL/GenBank/DDBJ whole genome shotgun (WGS) entry which is preliminary data.</text>
</comment>
<evidence type="ECO:0000313" key="1">
    <source>
        <dbReference type="EMBL" id="GHI50401.1"/>
    </source>
</evidence>
<evidence type="ECO:0000313" key="2">
    <source>
        <dbReference type="Proteomes" id="UP000646738"/>
    </source>
</evidence>
<proteinExistence type="predicted"/>
<organism evidence="1 2">
    <name type="scientific">Streptomyces rubradiris</name>
    <name type="common">Streptomyces achromogenes subsp. rubradiris</name>
    <dbReference type="NCBI Taxonomy" id="285531"/>
    <lineage>
        <taxon>Bacteria</taxon>
        <taxon>Bacillati</taxon>
        <taxon>Actinomycetota</taxon>
        <taxon>Actinomycetes</taxon>
        <taxon>Kitasatosporales</taxon>
        <taxon>Streptomycetaceae</taxon>
        <taxon>Streptomyces</taxon>
    </lineage>
</organism>
<keyword evidence="2" id="KW-1185">Reference proteome</keyword>
<name>A0ABQ3R3G7_STRRR</name>
<accession>A0ABQ3R3G7</accession>
<gene>
    <name evidence="1" type="ORF">Srubr_02470</name>
</gene>
<sequence>MPDRTQPQPAQPTPGNLYVAAARAYHFTHCTRCREINAASEATATENAESIARRDRRTLGLRRTTAVTA</sequence>
<dbReference type="Proteomes" id="UP000646738">
    <property type="component" value="Unassembled WGS sequence"/>
</dbReference>
<reference evidence="2" key="1">
    <citation type="submission" date="2023-07" db="EMBL/GenBank/DDBJ databases">
        <title>Whole genome shotgun sequence of Streptomyces achromogenes subsp. rubradiris NBRC 14000.</title>
        <authorList>
            <person name="Komaki H."/>
            <person name="Tamura T."/>
        </authorList>
    </citation>
    <scope>NUCLEOTIDE SEQUENCE [LARGE SCALE GENOMIC DNA]</scope>
    <source>
        <strain evidence="2">NBRC 14000</strain>
    </source>
</reference>
<dbReference type="RefSeq" id="WP_189999690.1">
    <property type="nucleotide sequence ID" value="NZ_BNCB01000032.1"/>
</dbReference>
<dbReference type="EMBL" id="BNEA01000001">
    <property type="protein sequence ID" value="GHI50401.1"/>
    <property type="molecule type" value="Genomic_DNA"/>
</dbReference>